<dbReference type="RefSeq" id="XP_024879950.1">
    <property type="nucleotide sequence ID" value="XM_025024182.1"/>
</dbReference>
<accession>A0A6J1QH15</accession>
<protein>
    <submittedName>
        <fullName evidence="2">Uncharacterized protein LOC112459839</fullName>
    </submittedName>
</protein>
<evidence type="ECO:0000313" key="1">
    <source>
        <dbReference type="Proteomes" id="UP000504618"/>
    </source>
</evidence>
<dbReference type="Proteomes" id="UP000504618">
    <property type="component" value="Unplaced"/>
</dbReference>
<proteinExistence type="predicted"/>
<reference evidence="2" key="1">
    <citation type="submission" date="2025-08" db="UniProtKB">
        <authorList>
            <consortium name="RefSeq"/>
        </authorList>
    </citation>
    <scope>IDENTIFICATION</scope>
    <source>
        <tissue evidence="2">Whole body</tissue>
    </source>
</reference>
<sequence>MALIPTFLIKVIELIDSSESDDSTDEEDECVLFCLNKIRVTPSRSIPRCKNYMDVVHSFTDDEFKKHFRMKQSTFNFILELLRPELCKQNDKSGRHPITPEKQLLLAIWFMSTPNSYRCVSDRFDVGTATA</sequence>
<name>A0A6J1QH15_9HYME</name>
<dbReference type="GeneID" id="112459839"/>
<keyword evidence="1" id="KW-1185">Reference proteome</keyword>
<dbReference type="AlphaFoldDB" id="A0A6J1QH15"/>
<dbReference type="OrthoDB" id="7554922at2759"/>
<evidence type="ECO:0000313" key="2">
    <source>
        <dbReference type="RefSeq" id="XP_024879950.1"/>
    </source>
</evidence>
<gene>
    <name evidence="2" type="primary">LOC112459839</name>
</gene>
<organism evidence="1 2">
    <name type="scientific">Temnothorax curvispinosus</name>
    <dbReference type="NCBI Taxonomy" id="300111"/>
    <lineage>
        <taxon>Eukaryota</taxon>
        <taxon>Metazoa</taxon>
        <taxon>Ecdysozoa</taxon>
        <taxon>Arthropoda</taxon>
        <taxon>Hexapoda</taxon>
        <taxon>Insecta</taxon>
        <taxon>Pterygota</taxon>
        <taxon>Neoptera</taxon>
        <taxon>Endopterygota</taxon>
        <taxon>Hymenoptera</taxon>
        <taxon>Apocrita</taxon>
        <taxon>Aculeata</taxon>
        <taxon>Formicoidea</taxon>
        <taxon>Formicidae</taxon>
        <taxon>Myrmicinae</taxon>
        <taxon>Temnothorax</taxon>
    </lineage>
</organism>